<evidence type="ECO:0000256" key="5">
    <source>
        <dbReference type="RuleBase" id="RU004404"/>
    </source>
</evidence>
<dbReference type="AlphaFoldDB" id="A0A519BF46"/>
<evidence type="ECO:0000256" key="1">
    <source>
        <dbReference type="ARBA" id="ARBA00009179"/>
    </source>
</evidence>
<feature type="signal peptide" evidence="6">
    <location>
        <begin position="1"/>
        <end position="26"/>
    </location>
</feature>
<evidence type="ECO:0000256" key="2">
    <source>
        <dbReference type="ARBA" id="ARBA00022670"/>
    </source>
</evidence>
<dbReference type="CDD" id="cd06782">
    <property type="entry name" value="cpPDZ_CPP-like"/>
    <property type="match status" value="1"/>
</dbReference>
<dbReference type="FunFam" id="3.30.750.44:FF:000001">
    <property type="entry name" value="S41 family peptidase"/>
    <property type="match status" value="1"/>
</dbReference>
<dbReference type="Gene3D" id="3.30.750.44">
    <property type="match status" value="1"/>
</dbReference>
<dbReference type="SMART" id="SM00245">
    <property type="entry name" value="TSPc"/>
    <property type="match status" value="1"/>
</dbReference>
<dbReference type="InterPro" id="IPR005151">
    <property type="entry name" value="Tail-specific_protease"/>
</dbReference>
<keyword evidence="3 5" id="KW-0378">Hydrolase</keyword>
<feature type="chain" id="PRO_5022160784" evidence="6">
    <location>
        <begin position="27"/>
        <end position="454"/>
    </location>
</feature>
<dbReference type="CDD" id="cd07560">
    <property type="entry name" value="Peptidase_S41_CPP"/>
    <property type="match status" value="1"/>
</dbReference>
<protein>
    <submittedName>
        <fullName evidence="8">S41 family peptidase</fullName>
    </submittedName>
</protein>
<keyword evidence="4 5" id="KW-0720">Serine protease</keyword>
<dbReference type="SUPFAM" id="SSF50156">
    <property type="entry name" value="PDZ domain-like"/>
    <property type="match status" value="1"/>
</dbReference>
<dbReference type="PANTHER" id="PTHR32060">
    <property type="entry name" value="TAIL-SPECIFIC PROTEASE"/>
    <property type="match status" value="1"/>
</dbReference>
<keyword evidence="2 5" id="KW-0645">Protease</keyword>
<dbReference type="GO" id="GO:0007165">
    <property type="term" value="P:signal transduction"/>
    <property type="evidence" value="ECO:0007669"/>
    <property type="project" value="TreeGrafter"/>
</dbReference>
<dbReference type="PANTHER" id="PTHR32060:SF30">
    <property type="entry name" value="CARBOXY-TERMINAL PROCESSING PROTEASE CTPA"/>
    <property type="match status" value="1"/>
</dbReference>
<accession>A0A519BF46</accession>
<keyword evidence="6" id="KW-0732">Signal</keyword>
<dbReference type="Pfam" id="PF22694">
    <property type="entry name" value="CtpB_N-like"/>
    <property type="match status" value="1"/>
</dbReference>
<dbReference type="GO" id="GO:0008236">
    <property type="term" value="F:serine-type peptidase activity"/>
    <property type="evidence" value="ECO:0007669"/>
    <property type="project" value="UniProtKB-KW"/>
</dbReference>
<dbReference type="Gene3D" id="2.30.42.10">
    <property type="match status" value="1"/>
</dbReference>
<dbReference type="InterPro" id="IPR041489">
    <property type="entry name" value="PDZ_6"/>
</dbReference>
<dbReference type="Pfam" id="PF17820">
    <property type="entry name" value="PDZ_6"/>
    <property type="match status" value="1"/>
</dbReference>
<dbReference type="InterPro" id="IPR029045">
    <property type="entry name" value="ClpP/crotonase-like_dom_sf"/>
</dbReference>
<dbReference type="GO" id="GO:0030288">
    <property type="term" value="C:outer membrane-bounded periplasmic space"/>
    <property type="evidence" value="ECO:0007669"/>
    <property type="project" value="TreeGrafter"/>
</dbReference>
<gene>
    <name evidence="8" type="ORF">EVJ46_06745</name>
</gene>
<comment type="caution">
    <text evidence="8">The sequence shown here is derived from an EMBL/GenBank/DDBJ whole genome shotgun (WGS) entry which is preliminary data.</text>
</comment>
<dbReference type="Proteomes" id="UP000316562">
    <property type="component" value="Unassembled WGS sequence"/>
</dbReference>
<dbReference type="SUPFAM" id="SSF52096">
    <property type="entry name" value="ClpP/crotonase"/>
    <property type="match status" value="1"/>
</dbReference>
<dbReference type="InterPro" id="IPR001478">
    <property type="entry name" value="PDZ"/>
</dbReference>
<dbReference type="Gene3D" id="3.90.226.10">
    <property type="entry name" value="2-enoyl-CoA Hydratase, Chain A, domain 1"/>
    <property type="match status" value="1"/>
</dbReference>
<dbReference type="PROSITE" id="PS50106">
    <property type="entry name" value="PDZ"/>
    <property type="match status" value="1"/>
</dbReference>
<evidence type="ECO:0000313" key="9">
    <source>
        <dbReference type="Proteomes" id="UP000316562"/>
    </source>
</evidence>
<sequence length="454" mass="50789">MKNKNILLFFFLAAILPLIFPVSSDAAGNVNTIKTKTYIKNAASAKTPQHYLKKADISADALKNIRLFSKVYTLIEKNYVKNENSKKLIYGAIEGMVATLDPHTYFLTKSEFRQMKEETTGEFVGIGIKISSRNNHIVIISPIDGTPAYKAGIKSGDIIEKINGISTFKMGIMKAVKLLQGKPGTKVNLLIMRKGFKKPKTFIIERKRILLKSVKYMVMPDHIGYVRISSFQAHTNSQLLNALSILNKKEHGLKGLIIDLRNNPGGLLNQAVKVCSDFISKGVIVYTKGRIKSQDETYYALQQHLQPDYPIAVLVNAGTASAAEITSGSLQAHKRAVVIGTKTFGKGSVQTVYHLPEGTGMGLTTAFYFLPNHVSIQNTGVTPNFIVHSSKDFIFVKPLPKLREIDLRHHFKNPESLKIKKEIKQNALPVYFKKDNQLKFAYELLKSWNTLKNY</sequence>
<comment type="similarity">
    <text evidence="1 5">Belongs to the peptidase S41A family.</text>
</comment>
<feature type="domain" description="PDZ" evidence="7">
    <location>
        <begin position="112"/>
        <end position="195"/>
    </location>
</feature>
<proteinExistence type="inferred from homology"/>
<dbReference type="InterPro" id="IPR004447">
    <property type="entry name" value="Peptidase_S41A"/>
</dbReference>
<organism evidence="8 9">
    <name type="scientific">Acididesulfobacter guangdongensis</name>
    <dbReference type="NCBI Taxonomy" id="2597225"/>
    <lineage>
        <taxon>Bacteria</taxon>
        <taxon>Deltaproteobacteria</taxon>
        <taxon>Candidatus Acidulodesulfobacterales</taxon>
        <taxon>Candidatus Acididesulfobacter</taxon>
    </lineage>
</organism>
<evidence type="ECO:0000313" key="8">
    <source>
        <dbReference type="EMBL" id="RZD15890.1"/>
    </source>
</evidence>
<evidence type="ECO:0000256" key="3">
    <source>
        <dbReference type="ARBA" id="ARBA00022801"/>
    </source>
</evidence>
<reference evidence="8 9" key="1">
    <citation type="journal article" date="2019" name="ISME J.">
        <title>Insights into ecological role of a new deltaproteobacterial order Candidatus Acidulodesulfobacterales by metagenomics and metatranscriptomics.</title>
        <authorList>
            <person name="Tan S."/>
            <person name="Liu J."/>
            <person name="Fang Y."/>
            <person name="Hedlund B.P."/>
            <person name="Lian Z.H."/>
            <person name="Huang L.Y."/>
            <person name="Li J.T."/>
            <person name="Huang L.N."/>
            <person name="Li W.J."/>
            <person name="Jiang H.C."/>
            <person name="Dong H.L."/>
            <person name="Shu W.S."/>
        </authorList>
    </citation>
    <scope>NUCLEOTIDE SEQUENCE [LARGE SCALE GENOMIC DNA]</scope>
    <source>
        <strain evidence="8">AP2</strain>
    </source>
</reference>
<dbReference type="InterPro" id="IPR055210">
    <property type="entry name" value="CtpA/B_N"/>
</dbReference>
<dbReference type="NCBIfam" id="TIGR00225">
    <property type="entry name" value="prc"/>
    <property type="match status" value="1"/>
</dbReference>
<evidence type="ECO:0000259" key="7">
    <source>
        <dbReference type="PROSITE" id="PS50106"/>
    </source>
</evidence>
<dbReference type="SMART" id="SM00228">
    <property type="entry name" value="PDZ"/>
    <property type="match status" value="1"/>
</dbReference>
<name>A0A519BF46_ACIG2</name>
<dbReference type="Pfam" id="PF03572">
    <property type="entry name" value="Peptidase_S41"/>
    <property type="match status" value="1"/>
</dbReference>
<evidence type="ECO:0000256" key="6">
    <source>
        <dbReference type="SAM" id="SignalP"/>
    </source>
</evidence>
<dbReference type="EMBL" id="SGBC01000003">
    <property type="protein sequence ID" value="RZD15890.1"/>
    <property type="molecule type" value="Genomic_DNA"/>
</dbReference>
<dbReference type="FunFam" id="2.30.42.10:FF:000063">
    <property type="entry name" value="Peptidase, S41 family"/>
    <property type="match status" value="1"/>
</dbReference>
<dbReference type="GO" id="GO:0004175">
    <property type="term" value="F:endopeptidase activity"/>
    <property type="evidence" value="ECO:0007669"/>
    <property type="project" value="TreeGrafter"/>
</dbReference>
<dbReference type="InterPro" id="IPR036034">
    <property type="entry name" value="PDZ_sf"/>
</dbReference>
<evidence type="ECO:0000256" key="4">
    <source>
        <dbReference type="ARBA" id="ARBA00022825"/>
    </source>
</evidence>
<dbReference type="GO" id="GO:0006508">
    <property type="term" value="P:proteolysis"/>
    <property type="evidence" value="ECO:0007669"/>
    <property type="project" value="UniProtKB-KW"/>
</dbReference>